<name>A0ACB9L699_BAUVA</name>
<comment type="caution">
    <text evidence="1">The sequence shown here is derived from an EMBL/GenBank/DDBJ whole genome shotgun (WGS) entry which is preliminary data.</text>
</comment>
<sequence length="220" mass="25582">MGTPFKISYLIIFLCYSFIHCSSSEPVDLTLGFTELPLNTSNFHHHYPFDLNLRNRYSFKDGIHKFWVYSTDKPLSRNSPTRPRSEIKISGYDYSHGVWQFEGRGFVPSYTSGVCIMQLFGSDPPHATTLMVRTYNGLLTYYRGPVLIPNIWDRWFKLNVIHDVEASNVKIYINGVLVHEAQGHGGTSYYFKFGVYTQNDPSYYMESRWKRIRILNKACS</sequence>
<accession>A0ACB9L699</accession>
<evidence type="ECO:0000313" key="1">
    <source>
        <dbReference type="EMBL" id="KAI4305045.1"/>
    </source>
</evidence>
<dbReference type="EMBL" id="CM039437">
    <property type="protein sequence ID" value="KAI4305045.1"/>
    <property type="molecule type" value="Genomic_DNA"/>
</dbReference>
<keyword evidence="2" id="KW-1185">Reference proteome</keyword>
<proteinExistence type="predicted"/>
<protein>
    <submittedName>
        <fullName evidence="1">Uncharacterized protein</fullName>
    </submittedName>
</protein>
<gene>
    <name evidence="1" type="ORF">L6164_028435</name>
</gene>
<reference evidence="1 2" key="1">
    <citation type="journal article" date="2022" name="DNA Res.">
        <title>Chromosomal-level genome assembly of the orchid tree Bauhinia variegata (Leguminosae; Cercidoideae) supports the allotetraploid origin hypothesis of Bauhinia.</title>
        <authorList>
            <person name="Zhong Y."/>
            <person name="Chen Y."/>
            <person name="Zheng D."/>
            <person name="Pang J."/>
            <person name="Liu Y."/>
            <person name="Luo S."/>
            <person name="Meng S."/>
            <person name="Qian L."/>
            <person name="Wei D."/>
            <person name="Dai S."/>
            <person name="Zhou R."/>
        </authorList>
    </citation>
    <scope>NUCLEOTIDE SEQUENCE [LARGE SCALE GENOMIC DNA]</scope>
    <source>
        <strain evidence="1">BV-YZ2020</strain>
    </source>
</reference>
<evidence type="ECO:0000313" key="2">
    <source>
        <dbReference type="Proteomes" id="UP000828941"/>
    </source>
</evidence>
<dbReference type="Proteomes" id="UP000828941">
    <property type="component" value="Chromosome 12"/>
</dbReference>
<organism evidence="1 2">
    <name type="scientific">Bauhinia variegata</name>
    <name type="common">Purple orchid tree</name>
    <name type="synonym">Phanera variegata</name>
    <dbReference type="NCBI Taxonomy" id="167791"/>
    <lineage>
        <taxon>Eukaryota</taxon>
        <taxon>Viridiplantae</taxon>
        <taxon>Streptophyta</taxon>
        <taxon>Embryophyta</taxon>
        <taxon>Tracheophyta</taxon>
        <taxon>Spermatophyta</taxon>
        <taxon>Magnoliopsida</taxon>
        <taxon>eudicotyledons</taxon>
        <taxon>Gunneridae</taxon>
        <taxon>Pentapetalae</taxon>
        <taxon>rosids</taxon>
        <taxon>fabids</taxon>
        <taxon>Fabales</taxon>
        <taxon>Fabaceae</taxon>
        <taxon>Cercidoideae</taxon>
        <taxon>Cercideae</taxon>
        <taxon>Bauhiniinae</taxon>
        <taxon>Bauhinia</taxon>
    </lineage>
</organism>